<evidence type="ECO:0000256" key="4">
    <source>
        <dbReference type="ARBA" id="ARBA00023125"/>
    </source>
</evidence>
<dbReference type="GO" id="GO:0000981">
    <property type="term" value="F:DNA-binding transcription factor activity, RNA polymerase II-specific"/>
    <property type="evidence" value="ECO:0007669"/>
    <property type="project" value="TreeGrafter"/>
</dbReference>
<dbReference type="SMART" id="SM00301">
    <property type="entry name" value="DM"/>
    <property type="match status" value="1"/>
</dbReference>
<evidence type="ECO:0000256" key="6">
    <source>
        <dbReference type="PROSITE-ProRule" id="PRU00070"/>
    </source>
</evidence>
<dbReference type="AlphaFoldDB" id="A0A4W4FFV6"/>
<dbReference type="InterPro" id="IPR001275">
    <property type="entry name" value="DM_DNA-bd"/>
</dbReference>
<keyword evidence="5 6" id="KW-0539">Nucleus</keyword>
<keyword evidence="10" id="KW-1185">Reference proteome</keyword>
<keyword evidence="2 6" id="KW-0479">Metal-binding</keyword>
<keyword evidence="4 6" id="KW-0238">DNA-binding</keyword>
<reference evidence="9" key="5">
    <citation type="submission" date="2025-09" db="UniProtKB">
        <authorList>
            <consortium name="Ensembl"/>
        </authorList>
    </citation>
    <scope>IDENTIFICATION</scope>
</reference>
<feature type="compositionally biased region" description="Basic and acidic residues" evidence="7">
    <location>
        <begin position="96"/>
        <end position="109"/>
    </location>
</feature>
<feature type="DNA-binding region" description="DM" evidence="6">
    <location>
        <begin position="19"/>
        <end position="66"/>
    </location>
</feature>
<feature type="compositionally biased region" description="Basic and acidic residues" evidence="7">
    <location>
        <begin position="116"/>
        <end position="131"/>
    </location>
</feature>
<protein>
    <recommendedName>
        <fullName evidence="8">DM domain-containing protein</fullName>
    </recommendedName>
</protein>
<sequence length="131" mass="14888">MFLPHHNTSKRNVARSPKCARCRNHGFIVQLKGHSGKCQFMSCKCWKCSLISERTKIMATQTETVSEINTPVPRSEVDGKTYTDLEVPTTSSWRANDPERRPEQIEDLARQSTRYNDSKGGTEDAVCRGRN</sequence>
<feature type="region of interest" description="Disordered" evidence="7">
    <location>
        <begin position="71"/>
        <end position="131"/>
    </location>
</feature>
<evidence type="ECO:0000256" key="7">
    <source>
        <dbReference type="SAM" id="MobiDB-lite"/>
    </source>
</evidence>
<reference evidence="9" key="3">
    <citation type="submission" date="2020-05" db="EMBL/GenBank/DDBJ databases">
        <title>Electrophorus electricus (electric eel) genome, fEleEle1, primary haplotype.</title>
        <authorList>
            <person name="Myers G."/>
            <person name="Meyer A."/>
            <person name="Fedrigo O."/>
            <person name="Formenti G."/>
            <person name="Rhie A."/>
            <person name="Tracey A."/>
            <person name="Sims Y."/>
            <person name="Jarvis E.D."/>
        </authorList>
    </citation>
    <scope>NUCLEOTIDE SEQUENCE [LARGE SCALE GENOMIC DNA]</scope>
</reference>
<feature type="domain" description="DM" evidence="8">
    <location>
        <begin position="19"/>
        <end position="66"/>
    </location>
</feature>
<keyword evidence="3 6" id="KW-0862">Zinc</keyword>
<dbReference type="FunFam" id="4.10.1040.10:FF:000001">
    <property type="entry name" value="doublesex- and mab-3-related transcription factor 1"/>
    <property type="match status" value="1"/>
</dbReference>
<dbReference type="InterPro" id="IPR026607">
    <property type="entry name" value="DMRT"/>
</dbReference>
<dbReference type="Pfam" id="PF00751">
    <property type="entry name" value="DM"/>
    <property type="match status" value="1"/>
</dbReference>
<evidence type="ECO:0000313" key="10">
    <source>
        <dbReference type="Proteomes" id="UP000314983"/>
    </source>
</evidence>
<reference evidence="9" key="4">
    <citation type="submission" date="2025-08" db="UniProtKB">
        <authorList>
            <consortium name="Ensembl"/>
        </authorList>
    </citation>
    <scope>IDENTIFICATION</scope>
</reference>
<dbReference type="GeneTree" id="ENSGT00990000204738"/>
<comment type="subcellular location">
    <subcellularLocation>
        <location evidence="6">Nucleus</location>
    </subcellularLocation>
</comment>
<dbReference type="GO" id="GO:0005634">
    <property type="term" value="C:nucleus"/>
    <property type="evidence" value="ECO:0007669"/>
    <property type="project" value="UniProtKB-SubCell"/>
</dbReference>
<accession>A0A4W4FFV6</accession>
<dbReference type="GO" id="GO:0000978">
    <property type="term" value="F:RNA polymerase II cis-regulatory region sequence-specific DNA binding"/>
    <property type="evidence" value="ECO:0007669"/>
    <property type="project" value="TreeGrafter"/>
</dbReference>
<dbReference type="GO" id="GO:0007281">
    <property type="term" value="P:germ cell development"/>
    <property type="evidence" value="ECO:0007669"/>
    <property type="project" value="TreeGrafter"/>
</dbReference>
<proteinExistence type="inferred from homology"/>
<reference evidence="10" key="1">
    <citation type="journal article" date="2014" name="Science">
        <title>Nonhuman genetics. Genomic basis for the convergent evolution of electric organs.</title>
        <authorList>
            <person name="Gallant J.R."/>
            <person name="Traeger L.L."/>
            <person name="Volkening J.D."/>
            <person name="Moffett H."/>
            <person name="Chen P.H."/>
            <person name="Novina C.D."/>
            <person name="Phillips G.N.Jr."/>
            <person name="Anand R."/>
            <person name="Wells G.B."/>
            <person name="Pinch M."/>
            <person name="Guth R."/>
            <person name="Unguez G.A."/>
            <person name="Albert J.S."/>
            <person name="Zakon H.H."/>
            <person name="Samanta M.P."/>
            <person name="Sussman M.R."/>
        </authorList>
    </citation>
    <scope>NUCLEOTIDE SEQUENCE [LARGE SCALE GENOMIC DNA]</scope>
</reference>
<dbReference type="GO" id="GO:0046872">
    <property type="term" value="F:metal ion binding"/>
    <property type="evidence" value="ECO:0007669"/>
    <property type="project" value="UniProtKB-KW"/>
</dbReference>
<organism evidence="9 10">
    <name type="scientific">Electrophorus electricus</name>
    <name type="common">Electric eel</name>
    <name type="synonym">Gymnotus electricus</name>
    <dbReference type="NCBI Taxonomy" id="8005"/>
    <lineage>
        <taxon>Eukaryota</taxon>
        <taxon>Metazoa</taxon>
        <taxon>Chordata</taxon>
        <taxon>Craniata</taxon>
        <taxon>Vertebrata</taxon>
        <taxon>Euteleostomi</taxon>
        <taxon>Actinopterygii</taxon>
        <taxon>Neopterygii</taxon>
        <taxon>Teleostei</taxon>
        <taxon>Ostariophysi</taxon>
        <taxon>Gymnotiformes</taxon>
        <taxon>Gymnotoidei</taxon>
        <taxon>Gymnotidae</taxon>
        <taxon>Electrophorus</taxon>
    </lineage>
</organism>
<evidence type="ECO:0000256" key="2">
    <source>
        <dbReference type="ARBA" id="ARBA00022723"/>
    </source>
</evidence>
<dbReference type="PANTHER" id="PTHR12322:SF76">
    <property type="entry name" value="DOUBLESEX- AND MAB-3-RELATED TRANSCRIPTION FACTOR A2"/>
    <property type="match status" value="1"/>
</dbReference>
<dbReference type="Gene3D" id="4.10.1040.10">
    <property type="entry name" value="DM DNA-binding domain"/>
    <property type="match status" value="1"/>
</dbReference>
<dbReference type="Proteomes" id="UP000314983">
    <property type="component" value="Chromosome 18"/>
</dbReference>
<dbReference type="PROSITE" id="PS40000">
    <property type="entry name" value="DM_1"/>
    <property type="match status" value="1"/>
</dbReference>
<reference evidence="10" key="2">
    <citation type="journal article" date="2017" name="Sci. Adv.">
        <title>A tail of two voltages: Proteomic comparison of the three electric organs of the electric eel.</title>
        <authorList>
            <person name="Traeger L.L."/>
            <person name="Sabat G."/>
            <person name="Barrett-Wilt G.A."/>
            <person name="Wells G.B."/>
            <person name="Sussman M.R."/>
        </authorList>
    </citation>
    <scope>NUCLEOTIDE SEQUENCE [LARGE SCALE GENOMIC DNA]</scope>
</reference>
<name>A0A4W4FFV6_ELEEL</name>
<evidence type="ECO:0000259" key="8">
    <source>
        <dbReference type="PROSITE" id="PS50809"/>
    </source>
</evidence>
<evidence type="ECO:0000256" key="1">
    <source>
        <dbReference type="ARBA" id="ARBA00006834"/>
    </source>
</evidence>
<dbReference type="PANTHER" id="PTHR12322">
    <property type="entry name" value="DOUBLESEX AND MAB-3 RELATED TRANSCRIPTION FACTOR DMRT"/>
    <property type="match status" value="1"/>
</dbReference>
<dbReference type="Ensembl" id="ENSEEET00000023238.2">
    <property type="protein sequence ID" value="ENSEEEP00000022982.2"/>
    <property type="gene ID" value="ENSEEEG00000011158.2"/>
</dbReference>
<dbReference type="SUPFAM" id="SSF82927">
    <property type="entry name" value="Cysteine-rich DNA binding domain, (DM domain)"/>
    <property type="match status" value="1"/>
</dbReference>
<dbReference type="PROSITE" id="PS50809">
    <property type="entry name" value="DM_2"/>
    <property type="match status" value="1"/>
</dbReference>
<dbReference type="STRING" id="8005.ENSEEEP00000022982"/>
<evidence type="ECO:0000256" key="5">
    <source>
        <dbReference type="ARBA" id="ARBA00023242"/>
    </source>
</evidence>
<dbReference type="GO" id="GO:0007548">
    <property type="term" value="P:sex differentiation"/>
    <property type="evidence" value="ECO:0007669"/>
    <property type="project" value="TreeGrafter"/>
</dbReference>
<evidence type="ECO:0000313" key="9">
    <source>
        <dbReference type="Ensembl" id="ENSEEEP00000022982.2"/>
    </source>
</evidence>
<dbReference type="InterPro" id="IPR036407">
    <property type="entry name" value="DM_DNA-bd_sf"/>
</dbReference>
<evidence type="ECO:0000256" key="3">
    <source>
        <dbReference type="ARBA" id="ARBA00022833"/>
    </source>
</evidence>
<comment type="similarity">
    <text evidence="1">Belongs to the DMRT family.</text>
</comment>